<evidence type="ECO:0000313" key="2">
    <source>
        <dbReference type="Proteomes" id="UP000326912"/>
    </source>
</evidence>
<protein>
    <recommendedName>
        <fullName evidence="3">Mersacidin/lichenicidin family type 2 lantibiotic</fullName>
    </recommendedName>
</protein>
<gene>
    <name evidence="1" type="ORF">KDW_47550</name>
</gene>
<dbReference type="InterPro" id="IPR027635">
    <property type="entry name" value="Lantibiotic2_lead_pep_dom"/>
</dbReference>
<evidence type="ECO:0000313" key="1">
    <source>
        <dbReference type="EMBL" id="GER90593.1"/>
    </source>
</evidence>
<keyword evidence="2" id="KW-1185">Reference proteome</keyword>
<sequence>MNIDITKTWKDAQYRESLTSEEYAQVPQNPIGALELADADLSNVTGACGSHVQTQHQQNGGHQFGGYQFGWHHHRQHRQHHFGGHHSGGSNQFCGGNQFGGNWFGGQGGCND</sequence>
<dbReference type="RefSeq" id="WP_151758311.1">
    <property type="nucleotide sequence ID" value="NZ_BKZW01000002.1"/>
</dbReference>
<name>A0A5J4KSF0_9CHLR</name>
<dbReference type="EMBL" id="BKZW01000002">
    <property type="protein sequence ID" value="GER90593.1"/>
    <property type="molecule type" value="Genomic_DNA"/>
</dbReference>
<comment type="caution">
    <text evidence="1">The sequence shown here is derived from an EMBL/GenBank/DDBJ whole genome shotgun (WGS) entry which is preliminary data.</text>
</comment>
<organism evidence="1 2">
    <name type="scientific">Dictyobacter vulcani</name>
    <dbReference type="NCBI Taxonomy" id="2607529"/>
    <lineage>
        <taxon>Bacteria</taxon>
        <taxon>Bacillati</taxon>
        <taxon>Chloroflexota</taxon>
        <taxon>Ktedonobacteria</taxon>
        <taxon>Ktedonobacterales</taxon>
        <taxon>Dictyobacteraceae</taxon>
        <taxon>Dictyobacter</taxon>
    </lineage>
</organism>
<reference evidence="1 2" key="1">
    <citation type="submission" date="2019-10" db="EMBL/GenBank/DDBJ databases">
        <title>Dictyobacter vulcani sp. nov., within the class Ktedonobacteria, isolated from soil of volcanic Mt. Zao.</title>
        <authorList>
            <person name="Zheng Y."/>
            <person name="Wang C.M."/>
            <person name="Sakai Y."/>
            <person name="Abe K."/>
            <person name="Yokota A."/>
            <person name="Yabe S."/>
        </authorList>
    </citation>
    <scope>NUCLEOTIDE SEQUENCE [LARGE SCALE GENOMIC DNA]</scope>
    <source>
        <strain evidence="1 2">W12</strain>
    </source>
</reference>
<dbReference type="Proteomes" id="UP000326912">
    <property type="component" value="Unassembled WGS sequence"/>
</dbReference>
<dbReference type="NCBIfam" id="TIGR03898">
    <property type="entry name" value="lanti_MRSA_kill"/>
    <property type="match status" value="1"/>
</dbReference>
<accession>A0A5J4KSF0</accession>
<dbReference type="GO" id="GO:0042742">
    <property type="term" value="P:defense response to bacterium"/>
    <property type="evidence" value="ECO:0007669"/>
    <property type="project" value="InterPro"/>
</dbReference>
<proteinExistence type="predicted"/>
<dbReference type="AlphaFoldDB" id="A0A5J4KSF0"/>
<evidence type="ECO:0008006" key="3">
    <source>
        <dbReference type="Google" id="ProtNLM"/>
    </source>
</evidence>